<dbReference type="OrthoDB" id="9876559at2"/>
<evidence type="ECO:0000313" key="2">
    <source>
        <dbReference type="EMBL" id="QOZ60775.1"/>
    </source>
</evidence>
<accession>A0A410V7Q2</accession>
<keyword evidence="3" id="KW-1185">Reference proteome</keyword>
<sequence length="98" mass="11292">MSARTQVTLDPETRRRAQAKAAEKKISFAEYVRRLVVDDLGEAETKLDISTMFDLADEGQETDVANQKDEMIAEAILDVHSSRKRRKTTKLKLRSRRR</sequence>
<dbReference type="RefSeq" id="WP_128966374.1">
    <property type="nucleotide sequence ID" value="NZ_BMHC01000031.1"/>
</dbReference>
<proteinExistence type="predicted"/>
<organism evidence="1 4">
    <name type="scientific">Bradyrhizobium guangdongense</name>
    <dbReference type="NCBI Taxonomy" id="1325090"/>
    <lineage>
        <taxon>Bacteria</taxon>
        <taxon>Pseudomonadati</taxon>
        <taxon>Pseudomonadota</taxon>
        <taxon>Alphaproteobacteria</taxon>
        <taxon>Hyphomicrobiales</taxon>
        <taxon>Nitrobacteraceae</taxon>
        <taxon>Bradyrhizobium</taxon>
    </lineage>
</organism>
<evidence type="ECO:0000313" key="1">
    <source>
        <dbReference type="EMBL" id="GGI33559.1"/>
    </source>
</evidence>
<protein>
    <recommendedName>
        <fullName evidence="5">CopG family transcriptional regulator</fullName>
    </recommendedName>
</protein>
<dbReference type="AlphaFoldDB" id="A0A410V7Q2"/>
<name>A0A410V7Q2_9BRAD</name>
<reference evidence="1" key="3">
    <citation type="submission" date="2022-12" db="EMBL/GenBank/DDBJ databases">
        <authorList>
            <person name="Sun Q."/>
            <person name="Zhou Y."/>
        </authorList>
    </citation>
    <scope>NUCLEOTIDE SEQUENCE</scope>
    <source>
        <strain evidence="1">CGMCC 1.15034</strain>
    </source>
</reference>
<evidence type="ECO:0000313" key="4">
    <source>
        <dbReference type="Proteomes" id="UP000625079"/>
    </source>
</evidence>
<evidence type="ECO:0008006" key="5">
    <source>
        <dbReference type="Google" id="ProtNLM"/>
    </source>
</evidence>
<gene>
    <name evidence="1" type="ORF">GCM10010987_74990</name>
    <name evidence="2" type="ORF">XH86_20135</name>
</gene>
<reference evidence="1" key="1">
    <citation type="journal article" date="2014" name="Int. J. Syst. Evol. Microbiol.">
        <title>Complete genome sequence of Corynebacterium casei LMG S-19264T (=DSM 44701T), isolated from a smear-ripened cheese.</title>
        <authorList>
            <consortium name="US DOE Joint Genome Institute (JGI-PGF)"/>
            <person name="Walter F."/>
            <person name="Albersmeier A."/>
            <person name="Kalinowski J."/>
            <person name="Ruckert C."/>
        </authorList>
    </citation>
    <scope>NUCLEOTIDE SEQUENCE</scope>
    <source>
        <strain evidence="1">CGMCC 1.15034</strain>
    </source>
</reference>
<dbReference type="Proteomes" id="UP000625079">
    <property type="component" value="Unassembled WGS sequence"/>
</dbReference>
<dbReference type="EMBL" id="BMHC01000031">
    <property type="protein sequence ID" value="GGI33559.1"/>
    <property type="molecule type" value="Genomic_DNA"/>
</dbReference>
<reference evidence="2 3" key="2">
    <citation type="submission" date="2018-06" db="EMBL/GenBank/DDBJ databases">
        <title>Comparative genomics of rhizobia nodulating Arachis hypogaea in China.</title>
        <authorList>
            <person name="Li Y."/>
        </authorList>
    </citation>
    <scope>NUCLEOTIDE SEQUENCE [LARGE SCALE GENOMIC DNA]</scope>
    <source>
        <strain evidence="2 3">CCBAU 51658</strain>
    </source>
</reference>
<dbReference type="Proteomes" id="UP000593880">
    <property type="component" value="Chromosome"/>
</dbReference>
<dbReference type="EMBL" id="CP030057">
    <property type="protein sequence ID" value="QOZ60775.1"/>
    <property type="molecule type" value="Genomic_DNA"/>
</dbReference>
<evidence type="ECO:0000313" key="3">
    <source>
        <dbReference type="Proteomes" id="UP000593880"/>
    </source>
</evidence>